<gene>
    <name evidence="1" type="ORF">ACOLOM_LOCUS5958</name>
</gene>
<dbReference type="EMBL" id="CAJVPT010011637">
    <property type="protein sequence ID" value="CAG8580668.1"/>
    <property type="molecule type" value="Genomic_DNA"/>
</dbReference>
<sequence length="100" mass="11537">MYDLGRSLVYIPVQKQNSYTDSGNTIDPVLINSADIPFGNFSVLNWRQGKEERLDGRLLNLKIAMTLQSDDGTSKRSPSELISGYMIWFKDSQEYIDKRW</sequence>
<proteinExistence type="predicted"/>
<comment type="caution">
    <text evidence="1">The sequence shown here is derived from an EMBL/GenBank/DDBJ whole genome shotgun (WGS) entry which is preliminary data.</text>
</comment>
<evidence type="ECO:0000313" key="1">
    <source>
        <dbReference type="EMBL" id="CAG8580668.1"/>
    </source>
</evidence>
<organism evidence="1 2">
    <name type="scientific">Acaulospora colombiana</name>
    <dbReference type="NCBI Taxonomy" id="27376"/>
    <lineage>
        <taxon>Eukaryota</taxon>
        <taxon>Fungi</taxon>
        <taxon>Fungi incertae sedis</taxon>
        <taxon>Mucoromycota</taxon>
        <taxon>Glomeromycotina</taxon>
        <taxon>Glomeromycetes</taxon>
        <taxon>Diversisporales</taxon>
        <taxon>Acaulosporaceae</taxon>
        <taxon>Acaulospora</taxon>
    </lineage>
</organism>
<evidence type="ECO:0000313" key="2">
    <source>
        <dbReference type="Proteomes" id="UP000789525"/>
    </source>
</evidence>
<accession>A0ACA9MAL2</accession>
<reference evidence="1" key="1">
    <citation type="submission" date="2021-06" db="EMBL/GenBank/DDBJ databases">
        <authorList>
            <person name="Kallberg Y."/>
            <person name="Tangrot J."/>
            <person name="Rosling A."/>
        </authorList>
    </citation>
    <scope>NUCLEOTIDE SEQUENCE</scope>
    <source>
        <strain evidence="1">CL356</strain>
    </source>
</reference>
<name>A0ACA9MAL2_9GLOM</name>
<protein>
    <submittedName>
        <fullName evidence="1">12408_t:CDS:1</fullName>
    </submittedName>
</protein>
<keyword evidence="2" id="KW-1185">Reference proteome</keyword>
<dbReference type="Proteomes" id="UP000789525">
    <property type="component" value="Unassembled WGS sequence"/>
</dbReference>